<name>A0A418VKY1_9PROT</name>
<dbReference type="Pfam" id="PF13302">
    <property type="entry name" value="Acetyltransf_3"/>
    <property type="match status" value="1"/>
</dbReference>
<dbReference type="InterPro" id="IPR016181">
    <property type="entry name" value="Acyl_CoA_acyltransferase"/>
</dbReference>
<dbReference type="Gene3D" id="3.40.630.30">
    <property type="match status" value="1"/>
</dbReference>
<reference evidence="2 3" key="1">
    <citation type="submission" date="2018-09" db="EMBL/GenBank/DDBJ databases">
        <authorList>
            <person name="Zhu H."/>
        </authorList>
    </citation>
    <scope>NUCLEOTIDE SEQUENCE [LARGE SCALE GENOMIC DNA]</scope>
    <source>
        <strain evidence="2 3">K2W22B-5</strain>
    </source>
</reference>
<evidence type="ECO:0000259" key="1">
    <source>
        <dbReference type="Pfam" id="PF13302"/>
    </source>
</evidence>
<comment type="caution">
    <text evidence="2">The sequence shown here is derived from an EMBL/GenBank/DDBJ whole genome shotgun (WGS) entry which is preliminary data.</text>
</comment>
<gene>
    <name evidence="2" type="ORF">D3877_28265</name>
</gene>
<accession>A0A418VKY1</accession>
<keyword evidence="3" id="KW-1185">Reference proteome</keyword>
<dbReference type="GO" id="GO:0016747">
    <property type="term" value="F:acyltransferase activity, transferring groups other than amino-acyl groups"/>
    <property type="evidence" value="ECO:0007669"/>
    <property type="project" value="InterPro"/>
</dbReference>
<dbReference type="OrthoDB" id="5358891at2"/>
<keyword evidence="2" id="KW-0808">Transferase</keyword>
<dbReference type="SUPFAM" id="SSF55729">
    <property type="entry name" value="Acyl-CoA N-acyltransferases (Nat)"/>
    <property type="match status" value="1"/>
</dbReference>
<evidence type="ECO:0000313" key="2">
    <source>
        <dbReference type="EMBL" id="RJF76784.1"/>
    </source>
</evidence>
<dbReference type="EMBL" id="QYUL01000006">
    <property type="protein sequence ID" value="RJF76784.1"/>
    <property type="molecule type" value="Genomic_DNA"/>
</dbReference>
<dbReference type="RefSeq" id="WP_119834136.1">
    <property type="nucleotide sequence ID" value="NZ_QYUL01000006.1"/>
</dbReference>
<proteinExistence type="predicted"/>
<dbReference type="Proteomes" id="UP000283458">
    <property type="component" value="Unassembled WGS sequence"/>
</dbReference>
<dbReference type="InterPro" id="IPR000182">
    <property type="entry name" value="GNAT_dom"/>
</dbReference>
<dbReference type="AlphaFoldDB" id="A0A418VKY1"/>
<organism evidence="2 3">
    <name type="scientific">Azospirillum cavernae</name>
    <dbReference type="NCBI Taxonomy" id="2320860"/>
    <lineage>
        <taxon>Bacteria</taxon>
        <taxon>Pseudomonadati</taxon>
        <taxon>Pseudomonadota</taxon>
        <taxon>Alphaproteobacteria</taxon>
        <taxon>Rhodospirillales</taxon>
        <taxon>Azospirillaceae</taxon>
        <taxon>Azospirillum</taxon>
    </lineage>
</organism>
<sequence length="187" mass="21326">MNGVLTFIPPTEEHAQILLDWRTRPDIADQMLSEVPYDVERQKAWLRRCAERTDYVHRVLCVDGTPSGHVSITITEPAWKIATIGVLMGEKAGRVGAAPLNFAYMLNHVFFTLGLRKVVNHILGTNSPRLLKGQPMIGYRPVGVLARQVVKDGREIDLHVFEMLADDWRATRNRFGVYTDMDGREWR</sequence>
<protein>
    <submittedName>
        <fullName evidence="2">GNAT family N-acetyltransferase</fullName>
    </submittedName>
</protein>
<feature type="domain" description="N-acetyltransferase" evidence="1">
    <location>
        <begin position="5"/>
        <end position="127"/>
    </location>
</feature>
<evidence type="ECO:0000313" key="3">
    <source>
        <dbReference type="Proteomes" id="UP000283458"/>
    </source>
</evidence>